<dbReference type="Gene3D" id="1.20.1260.30">
    <property type="match status" value="1"/>
</dbReference>
<dbReference type="PROSITE" id="PS00092">
    <property type="entry name" value="N6_MTASE"/>
    <property type="match status" value="1"/>
</dbReference>
<keyword evidence="8" id="KW-0175">Coiled coil</keyword>
<dbReference type="Gene3D" id="3.40.50.150">
    <property type="entry name" value="Vaccinia Virus protein VP39"/>
    <property type="match status" value="1"/>
</dbReference>
<evidence type="ECO:0000256" key="1">
    <source>
        <dbReference type="ARBA" id="ARBA00006594"/>
    </source>
</evidence>
<dbReference type="InterPro" id="IPR022749">
    <property type="entry name" value="D12N6_MeTrfase_N"/>
</dbReference>
<dbReference type="PANTHER" id="PTHR42933:SF3">
    <property type="entry name" value="TYPE I RESTRICTION ENZYME MJAVIII METHYLASE SUBUNIT"/>
    <property type="match status" value="1"/>
</dbReference>
<gene>
    <name evidence="11" type="ORF">BECKFW1821C_GA0114237_103910</name>
</gene>
<dbReference type="GO" id="GO:0032259">
    <property type="term" value="P:methylation"/>
    <property type="evidence" value="ECO:0007669"/>
    <property type="project" value="UniProtKB-KW"/>
</dbReference>
<dbReference type="SUPFAM" id="SSF53335">
    <property type="entry name" value="S-adenosyl-L-methionine-dependent methyltransferases"/>
    <property type="match status" value="1"/>
</dbReference>
<keyword evidence="4" id="KW-0808">Transferase</keyword>
<keyword evidence="3" id="KW-0489">Methyltransferase</keyword>
<accession>A0A450TV20</accession>
<dbReference type="AlphaFoldDB" id="A0A450TV20"/>
<proteinExistence type="inferred from homology"/>
<evidence type="ECO:0000313" key="11">
    <source>
        <dbReference type="EMBL" id="VFJ72856.1"/>
    </source>
</evidence>
<evidence type="ECO:0000256" key="6">
    <source>
        <dbReference type="ARBA" id="ARBA00022747"/>
    </source>
</evidence>
<dbReference type="InterPro" id="IPR002052">
    <property type="entry name" value="DNA_methylase_N6_adenine_CS"/>
</dbReference>
<name>A0A450TV20_9GAMM</name>
<dbReference type="GO" id="GO:0003677">
    <property type="term" value="F:DNA binding"/>
    <property type="evidence" value="ECO:0007669"/>
    <property type="project" value="InterPro"/>
</dbReference>
<dbReference type="Pfam" id="PF02384">
    <property type="entry name" value="N6_Mtase"/>
    <property type="match status" value="1"/>
</dbReference>
<evidence type="ECO:0000256" key="7">
    <source>
        <dbReference type="ARBA" id="ARBA00047942"/>
    </source>
</evidence>
<dbReference type="PANTHER" id="PTHR42933">
    <property type="entry name" value="SLR6095 PROTEIN"/>
    <property type="match status" value="1"/>
</dbReference>
<comment type="catalytic activity">
    <reaction evidence="7">
        <text>a 2'-deoxyadenosine in DNA + S-adenosyl-L-methionine = an N(6)-methyl-2'-deoxyadenosine in DNA + S-adenosyl-L-homocysteine + H(+)</text>
        <dbReference type="Rhea" id="RHEA:15197"/>
        <dbReference type="Rhea" id="RHEA-COMP:12418"/>
        <dbReference type="Rhea" id="RHEA-COMP:12419"/>
        <dbReference type="ChEBI" id="CHEBI:15378"/>
        <dbReference type="ChEBI" id="CHEBI:57856"/>
        <dbReference type="ChEBI" id="CHEBI:59789"/>
        <dbReference type="ChEBI" id="CHEBI:90615"/>
        <dbReference type="ChEBI" id="CHEBI:90616"/>
        <dbReference type="EC" id="2.1.1.72"/>
    </reaction>
</comment>
<dbReference type="InterPro" id="IPR004546">
    <property type="entry name" value="Restrct_endonuc_T1M"/>
</dbReference>
<protein>
    <recommendedName>
        <fullName evidence="2">site-specific DNA-methyltransferase (adenine-specific)</fullName>
        <ecNumber evidence="2">2.1.1.72</ecNumber>
    </recommendedName>
</protein>
<sequence>MSEKSTNRQLPTTNYTHNRMTGKIKQSEINAAAWAACDTFRGIVDPAQYKDYILVMLFLKYISDVWQGHYAEYKRRFGENEERIRRRLGRERFLLPFVEHENEITGKKEQLLADFYSLFNRRNNVAIGDLINAVLDAIEDVNRLKLEGVFRKIDFNSEVSLGKTKDRNRRLKHLLEDFNKPQLDMRPDRISEDVIGNTYIYLIERFASDAGKKAGEFYTPYAVSRLLAKLAGPKPGDCICDPTCGSGGLLVEAAREVGNRNFALFGMELNGSTWALARMNMFLHGMDSARIEWCNALTNPALVENDHLMKFDVVVANPPFSLDKWGHESADNDRYNRFFRGIPPKSRGDYAFICHMIEAAIEKKGRIAVVVSHGVLFREGAEGRIRRRLIEENLLDAVISLPANLFLTTGIPVAILVFDRTREKGGSHENRRDVIFIDASHEYESGKNQNSLANEHIRKIVSTYRTYRNQKKYAHVATREEIVKNDFNLSIPRYVDTSEKEEEINIEQVQQTIRTLEDQLREVHEEMARLLGELDL</sequence>
<dbReference type="NCBIfam" id="TIGR00497">
    <property type="entry name" value="hsdM"/>
    <property type="match status" value="1"/>
</dbReference>
<dbReference type="GO" id="GO:0009007">
    <property type="term" value="F:site-specific DNA-methyltransferase (adenine-specific) activity"/>
    <property type="evidence" value="ECO:0007669"/>
    <property type="project" value="UniProtKB-EC"/>
</dbReference>
<evidence type="ECO:0000256" key="8">
    <source>
        <dbReference type="SAM" id="Coils"/>
    </source>
</evidence>
<comment type="similarity">
    <text evidence="1">Belongs to the N(4)/N(6)-methyltransferase family.</text>
</comment>
<dbReference type="InterPro" id="IPR038333">
    <property type="entry name" value="T1MK-like_N_sf"/>
</dbReference>
<dbReference type="InterPro" id="IPR003356">
    <property type="entry name" value="DNA_methylase_A-5"/>
</dbReference>
<evidence type="ECO:0000256" key="2">
    <source>
        <dbReference type="ARBA" id="ARBA00011900"/>
    </source>
</evidence>
<keyword evidence="6" id="KW-0680">Restriction system</keyword>
<evidence type="ECO:0000259" key="10">
    <source>
        <dbReference type="Pfam" id="PF12161"/>
    </source>
</evidence>
<dbReference type="InterPro" id="IPR029063">
    <property type="entry name" value="SAM-dependent_MTases_sf"/>
</dbReference>
<evidence type="ECO:0000256" key="4">
    <source>
        <dbReference type="ARBA" id="ARBA00022679"/>
    </source>
</evidence>
<keyword evidence="5" id="KW-0949">S-adenosyl-L-methionine</keyword>
<dbReference type="InterPro" id="IPR051537">
    <property type="entry name" value="DNA_Adenine_Mtase"/>
</dbReference>
<feature type="coiled-coil region" evidence="8">
    <location>
        <begin position="499"/>
        <end position="533"/>
    </location>
</feature>
<dbReference type="GO" id="GO:0009307">
    <property type="term" value="P:DNA restriction-modification system"/>
    <property type="evidence" value="ECO:0007669"/>
    <property type="project" value="UniProtKB-KW"/>
</dbReference>
<dbReference type="Pfam" id="PF12161">
    <property type="entry name" value="HsdM_N"/>
    <property type="match status" value="1"/>
</dbReference>
<dbReference type="EC" id="2.1.1.72" evidence="2"/>
<evidence type="ECO:0000256" key="3">
    <source>
        <dbReference type="ARBA" id="ARBA00022603"/>
    </source>
</evidence>
<dbReference type="GO" id="GO:0008170">
    <property type="term" value="F:N-methyltransferase activity"/>
    <property type="evidence" value="ECO:0007669"/>
    <property type="project" value="InterPro"/>
</dbReference>
<feature type="domain" description="DNA methylase adenine-specific" evidence="9">
    <location>
        <begin position="191"/>
        <end position="502"/>
    </location>
</feature>
<organism evidence="11">
    <name type="scientific">Candidatus Kentrum sp. FW</name>
    <dbReference type="NCBI Taxonomy" id="2126338"/>
    <lineage>
        <taxon>Bacteria</taxon>
        <taxon>Pseudomonadati</taxon>
        <taxon>Pseudomonadota</taxon>
        <taxon>Gammaproteobacteria</taxon>
        <taxon>Candidatus Kentrum</taxon>
    </lineage>
</organism>
<dbReference type="CDD" id="cd02440">
    <property type="entry name" value="AdoMet_MTases"/>
    <property type="match status" value="1"/>
</dbReference>
<evidence type="ECO:0000256" key="5">
    <source>
        <dbReference type="ARBA" id="ARBA00022691"/>
    </source>
</evidence>
<feature type="domain" description="N6 adenine-specific DNA methyltransferase N-terminal" evidence="10">
    <location>
        <begin position="30"/>
        <end position="178"/>
    </location>
</feature>
<dbReference type="EMBL" id="CAADFE010000039">
    <property type="protein sequence ID" value="VFJ72856.1"/>
    <property type="molecule type" value="Genomic_DNA"/>
</dbReference>
<reference evidence="11" key="1">
    <citation type="submission" date="2019-02" db="EMBL/GenBank/DDBJ databases">
        <authorList>
            <person name="Gruber-Vodicka R. H."/>
            <person name="Seah K. B. B."/>
        </authorList>
    </citation>
    <scope>NUCLEOTIDE SEQUENCE</scope>
    <source>
        <strain evidence="11">BECK_BZ131</strain>
    </source>
</reference>
<dbReference type="PRINTS" id="PR00507">
    <property type="entry name" value="N12N6MTFRASE"/>
</dbReference>
<evidence type="ECO:0000259" key="9">
    <source>
        <dbReference type="Pfam" id="PF02384"/>
    </source>
</evidence>